<dbReference type="RefSeq" id="WP_196420900.1">
    <property type="nucleotide sequence ID" value="NZ_JADQTO010000055.1"/>
</dbReference>
<comment type="caution">
    <text evidence="2">The sequence shown here is derived from an EMBL/GenBank/DDBJ whole genome shotgun (WGS) entry which is preliminary data.</text>
</comment>
<reference evidence="2" key="1">
    <citation type="submission" date="2020-11" db="EMBL/GenBank/DDBJ databases">
        <title>Isolation and identification of active actinomycetes.</title>
        <authorList>
            <person name="Sun X."/>
        </authorList>
    </citation>
    <scope>NUCLEOTIDE SEQUENCE</scope>
    <source>
        <strain evidence="2">NEAU-A11</strain>
    </source>
</reference>
<evidence type="ECO:0000256" key="1">
    <source>
        <dbReference type="SAM" id="MobiDB-lite"/>
    </source>
</evidence>
<organism evidence="2 3">
    <name type="scientific">Actinoplanes aureus</name>
    <dbReference type="NCBI Taxonomy" id="2792083"/>
    <lineage>
        <taxon>Bacteria</taxon>
        <taxon>Bacillati</taxon>
        <taxon>Actinomycetota</taxon>
        <taxon>Actinomycetes</taxon>
        <taxon>Micromonosporales</taxon>
        <taxon>Micromonosporaceae</taxon>
        <taxon>Actinoplanes</taxon>
    </lineage>
</organism>
<evidence type="ECO:0000313" key="3">
    <source>
        <dbReference type="Proteomes" id="UP000598146"/>
    </source>
</evidence>
<dbReference type="EMBL" id="JADQTO010000055">
    <property type="protein sequence ID" value="MBG0569156.1"/>
    <property type="molecule type" value="Genomic_DNA"/>
</dbReference>
<feature type="region of interest" description="Disordered" evidence="1">
    <location>
        <begin position="1"/>
        <end position="40"/>
    </location>
</feature>
<evidence type="ECO:0000313" key="2">
    <source>
        <dbReference type="EMBL" id="MBG0569156.1"/>
    </source>
</evidence>
<proteinExistence type="predicted"/>
<accession>A0A931CMK9</accession>
<protein>
    <submittedName>
        <fullName evidence="2">Uncharacterized protein</fullName>
    </submittedName>
</protein>
<feature type="compositionally biased region" description="Low complexity" evidence="1">
    <location>
        <begin position="13"/>
        <end position="38"/>
    </location>
</feature>
<sequence length="150" mass="14448">MGGLAACGENDKTSSPAPAATTAAATTDSSAPAAPAAPSDEEICTAVEKASAAYGEGLVALAAKATNNGADLPLAGSKKVLKGLAASLTKAAGDSETATAEAVKSLAASVAKAAKDPADPIGEYDNNAKTTLGRTLVNTVCEEAGVDTAL</sequence>
<dbReference type="Proteomes" id="UP000598146">
    <property type="component" value="Unassembled WGS sequence"/>
</dbReference>
<gene>
    <name evidence="2" type="ORF">I4J89_47885</name>
</gene>
<dbReference type="AlphaFoldDB" id="A0A931CMK9"/>
<keyword evidence="3" id="KW-1185">Reference proteome</keyword>
<name>A0A931CMK9_9ACTN</name>